<evidence type="ECO:0000313" key="8">
    <source>
        <dbReference type="Proteomes" id="UP000728032"/>
    </source>
</evidence>
<dbReference type="InterPro" id="IPR036396">
    <property type="entry name" value="Cyt_P450_sf"/>
</dbReference>
<feature type="binding site" description="axial binding residue" evidence="5">
    <location>
        <position position="276"/>
    </location>
    <ligand>
        <name>heme</name>
        <dbReference type="ChEBI" id="CHEBI:30413"/>
    </ligand>
    <ligandPart>
        <name>Fe</name>
        <dbReference type="ChEBI" id="CHEBI:18248"/>
    </ligandPart>
</feature>
<dbReference type="GO" id="GO:0004497">
    <property type="term" value="F:monooxygenase activity"/>
    <property type="evidence" value="ECO:0007669"/>
    <property type="project" value="UniProtKB-KW"/>
</dbReference>
<dbReference type="PANTHER" id="PTHR24300:SF417">
    <property type="entry name" value="CYTOCHROME P450 508B1-RELATED"/>
    <property type="match status" value="1"/>
</dbReference>
<evidence type="ECO:0000256" key="5">
    <source>
        <dbReference type="PIRSR" id="PIRSR602401-1"/>
    </source>
</evidence>
<evidence type="ECO:0000256" key="4">
    <source>
        <dbReference type="ARBA" id="ARBA00023033"/>
    </source>
</evidence>
<evidence type="ECO:0000256" key="1">
    <source>
        <dbReference type="ARBA" id="ARBA00010617"/>
    </source>
</evidence>
<evidence type="ECO:0000313" key="7">
    <source>
        <dbReference type="EMBL" id="CAD7642927.1"/>
    </source>
</evidence>
<dbReference type="InterPro" id="IPR002401">
    <property type="entry name" value="Cyt_P450_E_grp-I"/>
</dbReference>
<keyword evidence="2 5" id="KW-0479">Metal-binding</keyword>
<dbReference type="PRINTS" id="PR00463">
    <property type="entry name" value="EP450I"/>
</dbReference>
<keyword evidence="6" id="KW-0560">Oxidoreductase</keyword>
<dbReference type="InterPro" id="IPR017972">
    <property type="entry name" value="Cyt_P450_CS"/>
</dbReference>
<dbReference type="PRINTS" id="PR00385">
    <property type="entry name" value="P450"/>
</dbReference>
<gene>
    <name evidence="7" type="ORF">ONB1V03_LOCUS3857</name>
</gene>
<dbReference type="Proteomes" id="UP000728032">
    <property type="component" value="Unassembled WGS sequence"/>
</dbReference>
<comment type="cofactor">
    <cofactor evidence="5">
        <name>heme</name>
        <dbReference type="ChEBI" id="CHEBI:30413"/>
    </cofactor>
</comment>
<evidence type="ECO:0000256" key="6">
    <source>
        <dbReference type="RuleBase" id="RU000461"/>
    </source>
</evidence>
<evidence type="ECO:0008006" key="9">
    <source>
        <dbReference type="Google" id="ProtNLM"/>
    </source>
</evidence>
<dbReference type="Pfam" id="PF00067">
    <property type="entry name" value="p450"/>
    <property type="match status" value="1"/>
</dbReference>
<sequence length="297" mass="35171">MIELMIRREGFDKPFTTHNYVFNMFAHVLGQTVFSEKFEQKDLQKFKYCSTDFMEDLGNRLYLYEFVPVLRLFMKYPYKLFEQCFDEIKDYTRNIYKTHEKTYDKNKCRDFCDVLIATKLDAISEDRESAQYYMDENLISVMVSLFSAGNETSSTTFQWMILLMLINPEMHQKLCDEITVKLNDRIATISDKAHLDYVMAFICETLRYRNAAPIGDKYSIKENTYLVVHQSCILMDEKNWTDADKFNPDRFLDNHGKFDTVKPPAFIPFSTGRRICPGEQLAINNLFLILNLTQLYY</sequence>
<dbReference type="AlphaFoldDB" id="A0A7R9LJN3"/>
<dbReference type="EMBL" id="CAJPVJ010001215">
    <property type="protein sequence ID" value="CAG2164301.1"/>
    <property type="molecule type" value="Genomic_DNA"/>
</dbReference>
<dbReference type="InterPro" id="IPR050182">
    <property type="entry name" value="Cytochrome_P450_fam2"/>
</dbReference>
<organism evidence="7">
    <name type="scientific">Oppiella nova</name>
    <dbReference type="NCBI Taxonomy" id="334625"/>
    <lineage>
        <taxon>Eukaryota</taxon>
        <taxon>Metazoa</taxon>
        <taxon>Ecdysozoa</taxon>
        <taxon>Arthropoda</taxon>
        <taxon>Chelicerata</taxon>
        <taxon>Arachnida</taxon>
        <taxon>Acari</taxon>
        <taxon>Acariformes</taxon>
        <taxon>Sarcoptiformes</taxon>
        <taxon>Oribatida</taxon>
        <taxon>Brachypylina</taxon>
        <taxon>Oppioidea</taxon>
        <taxon>Oppiidae</taxon>
        <taxon>Oppiella</taxon>
    </lineage>
</organism>
<evidence type="ECO:0000256" key="2">
    <source>
        <dbReference type="ARBA" id="ARBA00022723"/>
    </source>
</evidence>
<protein>
    <recommendedName>
        <fullName evidence="9">Cytochrome P450</fullName>
    </recommendedName>
</protein>
<dbReference type="GO" id="GO:0016705">
    <property type="term" value="F:oxidoreductase activity, acting on paired donors, with incorporation or reduction of molecular oxygen"/>
    <property type="evidence" value="ECO:0007669"/>
    <property type="project" value="InterPro"/>
</dbReference>
<dbReference type="SUPFAM" id="SSF48264">
    <property type="entry name" value="Cytochrome P450"/>
    <property type="match status" value="1"/>
</dbReference>
<dbReference type="GO" id="GO:0020037">
    <property type="term" value="F:heme binding"/>
    <property type="evidence" value="ECO:0007669"/>
    <property type="project" value="InterPro"/>
</dbReference>
<keyword evidence="4 6" id="KW-0503">Monooxygenase</keyword>
<proteinExistence type="inferred from homology"/>
<dbReference type="OrthoDB" id="6511124at2759"/>
<dbReference type="PANTHER" id="PTHR24300">
    <property type="entry name" value="CYTOCHROME P450 508A4-RELATED"/>
    <property type="match status" value="1"/>
</dbReference>
<dbReference type="GO" id="GO:0005506">
    <property type="term" value="F:iron ion binding"/>
    <property type="evidence" value="ECO:0007669"/>
    <property type="project" value="InterPro"/>
</dbReference>
<dbReference type="InterPro" id="IPR001128">
    <property type="entry name" value="Cyt_P450"/>
</dbReference>
<keyword evidence="3 5" id="KW-0408">Iron</keyword>
<name>A0A7R9LJN3_9ACAR</name>
<reference evidence="7" key="1">
    <citation type="submission" date="2020-11" db="EMBL/GenBank/DDBJ databases">
        <authorList>
            <person name="Tran Van P."/>
        </authorList>
    </citation>
    <scope>NUCLEOTIDE SEQUENCE</scope>
</reference>
<accession>A0A7R9LJN3</accession>
<dbReference type="PROSITE" id="PS00086">
    <property type="entry name" value="CYTOCHROME_P450"/>
    <property type="match status" value="1"/>
</dbReference>
<keyword evidence="8" id="KW-1185">Reference proteome</keyword>
<keyword evidence="5 6" id="KW-0349">Heme</keyword>
<dbReference type="EMBL" id="OC916040">
    <property type="protein sequence ID" value="CAD7642927.1"/>
    <property type="molecule type" value="Genomic_DNA"/>
</dbReference>
<evidence type="ECO:0000256" key="3">
    <source>
        <dbReference type="ARBA" id="ARBA00023004"/>
    </source>
</evidence>
<dbReference type="Gene3D" id="1.10.630.10">
    <property type="entry name" value="Cytochrome P450"/>
    <property type="match status" value="1"/>
</dbReference>
<comment type="similarity">
    <text evidence="1 6">Belongs to the cytochrome P450 family.</text>
</comment>